<sequence length="247" mass="25367">MKPRFENRAVIITGALGGIGLAVARRFAAEGARLTLLDLNADQGGEVVAELKILGAADVLSLACDIGDEAAVAAAVQASVDRHGSLDVVVNVAGQMIYRPIAELTGDDWRRLLNVNLIGAALLTGHALRLMQPGGSVVNIASIHARQTSPDVAPYAAAKAGLLSLTRTASIEGRAKGIRVNAILPGAIDTPMLWDSPNIASGAEVLAPGDVGQPDDVAGPVLFLASDDARFVTGVSMEVDGGRLAKL</sequence>
<evidence type="ECO:0000256" key="3">
    <source>
        <dbReference type="ARBA" id="ARBA00023027"/>
    </source>
</evidence>
<comment type="similarity">
    <text evidence="1">Belongs to the short-chain dehydrogenases/reductases (SDR) family.</text>
</comment>
<gene>
    <name evidence="5" type="ORF">KWG56_01170</name>
</gene>
<evidence type="ECO:0000256" key="2">
    <source>
        <dbReference type="ARBA" id="ARBA00023002"/>
    </source>
</evidence>
<accession>A0ABX8TIN4</accession>
<proteinExistence type="inferred from homology"/>
<dbReference type="GeneID" id="94373856"/>
<feature type="domain" description="Ketoreductase" evidence="4">
    <location>
        <begin position="8"/>
        <end position="194"/>
    </location>
</feature>
<dbReference type="CDD" id="cd05233">
    <property type="entry name" value="SDR_c"/>
    <property type="match status" value="1"/>
</dbReference>
<dbReference type="InterPro" id="IPR002347">
    <property type="entry name" value="SDR_fam"/>
</dbReference>
<keyword evidence="3" id="KW-0520">NAD</keyword>
<evidence type="ECO:0000313" key="5">
    <source>
        <dbReference type="EMBL" id="QYC10662.1"/>
    </source>
</evidence>
<dbReference type="Proteomes" id="UP000824334">
    <property type="component" value="Chromosome"/>
</dbReference>
<keyword evidence="6" id="KW-1185">Reference proteome</keyword>
<organism evidence="5 6">
    <name type="scientific">Brevundimonas nasdae</name>
    <dbReference type="NCBI Taxonomy" id="172043"/>
    <lineage>
        <taxon>Bacteria</taxon>
        <taxon>Pseudomonadati</taxon>
        <taxon>Pseudomonadota</taxon>
        <taxon>Alphaproteobacteria</taxon>
        <taxon>Caulobacterales</taxon>
        <taxon>Caulobacteraceae</taxon>
        <taxon>Brevundimonas</taxon>
    </lineage>
</organism>
<dbReference type="InterPro" id="IPR057326">
    <property type="entry name" value="KR_dom"/>
</dbReference>
<name>A0ABX8TIN4_9CAUL</name>
<evidence type="ECO:0000313" key="6">
    <source>
        <dbReference type="Proteomes" id="UP000824334"/>
    </source>
</evidence>
<dbReference type="EMBL" id="CP080034">
    <property type="protein sequence ID" value="QYC10662.1"/>
    <property type="molecule type" value="Genomic_DNA"/>
</dbReference>
<dbReference type="SMART" id="SM00822">
    <property type="entry name" value="PKS_KR"/>
    <property type="match status" value="1"/>
</dbReference>
<dbReference type="PANTHER" id="PTHR24321">
    <property type="entry name" value="DEHYDROGENASES, SHORT CHAIN"/>
    <property type="match status" value="1"/>
</dbReference>
<protein>
    <submittedName>
        <fullName evidence="5">SDR family oxidoreductase</fullName>
    </submittedName>
</protein>
<dbReference type="PROSITE" id="PS00061">
    <property type="entry name" value="ADH_SHORT"/>
    <property type="match status" value="1"/>
</dbReference>
<evidence type="ECO:0000259" key="4">
    <source>
        <dbReference type="SMART" id="SM00822"/>
    </source>
</evidence>
<evidence type="ECO:0000256" key="1">
    <source>
        <dbReference type="ARBA" id="ARBA00006484"/>
    </source>
</evidence>
<reference evidence="5 6" key="1">
    <citation type="submission" date="2021-07" db="EMBL/GenBank/DDBJ databases">
        <title>Isolation and characterization of bacteria from a gold mining with a capacity of golden bioaccumulation.</title>
        <authorList>
            <person name="Yang X.J."/>
        </authorList>
    </citation>
    <scope>NUCLEOTIDE SEQUENCE [LARGE SCALE GENOMIC DNA]</scope>
    <source>
        <strain evidence="5 6">Au29</strain>
    </source>
</reference>
<dbReference type="RefSeq" id="WP_219353402.1">
    <property type="nucleotide sequence ID" value="NZ_CP080034.1"/>
</dbReference>
<keyword evidence="2" id="KW-0560">Oxidoreductase</keyword>
<dbReference type="InterPro" id="IPR020904">
    <property type="entry name" value="Sc_DH/Rdtase_CS"/>
</dbReference>
<dbReference type="Pfam" id="PF13561">
    <property type="entry name" value="adh_short_C2"/>
    <property type="match status" value="1"/>
</dbReference>
<dbReference type="PANTHER" id="PTHR24321:SF8">
    <property type="entry name" value="ESTRADIOL 17-BETA-DEHYDROGENASE 8-RELATED"/>
    <property type="match status" value="1"/>
</dbReference>